<accession>A0A2N9IWH0</accession>
<evidence type="ECO:0000313" key="4">
    <source>
        <dbReference type="EMBL" id="SPD28918.1"/>
    </source>
</evidence>
<dbReference type="PROSITE" id="PS51375">
    <property type="entry name" value="PPR"/>
    <property type="match status" value="5"/>
</dbReference>
<dbReference type="EMBL" id="OIVN01006250">
    <property type="protein sequence ID" value="SPD28918.1"/>
    <property type="molecule type" value="Genomic_DNA"/>
</dbReference>
<proteinExistence type="inferred from homology"/>
<dbReference type="AlphaFoldDB" id="A0A2N9IWH0"/>
<dbReference type="PANTHER" id="PTHR47936:SF1">
    <property type="entry name" value="PENTATRICOPEPTIDE REPEAT-CONTAINING PROTEIN GUN1, CHLOROPLASTIC"/>
    <property type="match status" value="1"/>
</dbReference>
<feature type="repeat" description="PPR" evidence="3">
    <location>
        <begin position="352"/>
        <end position="386"/>
    </location>
</feature>
<dbReference type="GO" id="GO:0031930">
    <property type="term" value="P:mitochondria-nucleus signaling pathway"/>
    <property type="evidence" value="ECO:0007669"/>
    <property type="project" value="TreeGrafter"/>
</dbReference>
<dbReference type="Pfam" id="PF13041">
    <property type="entry name" value="PPR_2"/>
    <property type="match status" value="2"/>
</dbReference>
<dbReference type="GO" id="GO:0010019">
    <property type="term" value="P:chloroplast-nucleus signaling pathway"/>
    <property type="evidence" value="ECO:0007669"/>
    <property type="project" value="TreeGrafter"/>
</dbReference>
<dbReference type="Pfam" id="PF01535">
    <property type="entry name" value="PPR"/>
    <property type="match status" value="1"/>
</dbReference>
<organism evidence="4">
    <name type="scientific">Fagus sylvatica</name>
    <name type="common">Beechnut</name>
    <dbReference type="NCBI Taxonomy" id="28930"/>
    <lineage>
        <taxon>Eukaryota</taxon>
        <taxon>Viridiplantae</taxon>
        <taxon>Streptophyta</taxon>
        <taxon>Embryophyta</taxon>
        <taxon>Tracheophyta</taxon>
        <taxon>Spermatophyta</taxon>
        <taxon>Magnoliopsida</taxon>
        <taxon>eudicotyledons</taxon>
        <taxon>Gunneridae</taxon>
        <taxon>Pentapetalae</taxon>
        <taxon>rosids</taxon>
        <taxon>fabids</taxon>
        <taxon>Fagales</taxon>
        <taxon>Fagaceae</taxon>
        <taxon>Fagus</taxon>
    </lineage>
</organism>
<sequence>MQTLKQTPQQENSNNLLSTLTHSFNTYNCQPTPTAYNFLIKTLAKTSQLHHIPQVLDNLVRVENFQTPEYIFTDLIKIYGNANKLEEAVSLFFEIPKFRCVPSVYSLNALLSVLCKKSEGLKWVPQVLLNSQKMNIRVEESTFRILTIALCIIRRVGYAIEILNYMINDGYDLDSKICSLILRSLCEQEGLCSSVEVMGFVERMRKLGFCPGIMDYSNVIRFLVKERKGFDALGVLNQMKVDGIKPDIVCYTMVLNGVIVEGDYERADKVFDELLVLGLVPDVYTYNVYIYGLCRQNSVEAGIKMIVSMEELGCKPNVITYNTILDALCKAGEFSRMRELVRGMRQKGVTFNLRTFRIMLKGFVGEGEITEACVLSEEMLEKFFCPRCETFDEVIFVLCQKGLVFKAVELMQKIIGKNVAPGAMAWEALLLSSGSKLSFSETILTGLVNGEPTVNSPS</sequence>
<feature type="repeat" description="PPR" evidence="3">
    <location>
        <begin position="282"/>
        <end position="316"/>
    </location>
</feature>
<evidence type="ECO:0000256" key="3">
    <source>
        <dbReference type="PROSITE-ProRule" id="PRU00708"/>
    </source>
</evidence>
<dbReference type="InterPro" id="IPR002885">
    <property type="entry name" value="PPR_rpt"/>
</dbReference>
<evidence type="ECO:0008006" key="5">
    <source>
        <dbReference type="Google" id="ProtNLM"/>
    </source>
</evidence>
<evidence type="ECO:0000256" key="2">
    <source>
        <dbReference type="ARBA" id="ARBA00022737"/>
    </source>
</evidence>
<name>A0A2N9IWH0_FAGSY</name>
<dbReference type="GO" id="GO:0009507">
    <property type="term" value="C:chloroplast"/>
    <property type="evidence" value="ECO:0007669"/>
    <property type="project" value="TreeGrafter"/>
</dbReference>
<feature type="repeat" description="PPR" evidence="3">
    <location>
        <begin position="247"/>
        <end position="281"/>
    </location>
</feature>
<protein>
    <recommendedName>
        <fullName evidence="5">Pentacotripeptide-repeat region of PRORP domain-containing protein</fullName>
    </recommendedName>
</protein>
<keyword evidence="2" id="KW-0677">Repeat</keyword>
<feature type="repeat" description="PPR" evidence="3">
    <location>
        <begin position="68"/>
        <end position="102"/>
    </location>
</feature>
<comment type="similarity">
    <text evidence="1">Belongs to the PPR family. P subfamily.</text>
</comment>
<reference evidence="4" key="1">
    <citation type="submission" date="2018-02" db="EMBL/GenBank/DDBJ databases">
        <authorList>
            <person name="Cohen D.B."/>
            <person name="Kent A.D."/>
        </authorList>
    </citation>
    <scope>NUCLEOTIDE SEQUENCE</scope>
</reference>
<dbReference type="Pfam" id="PF13812">
    <property type="entry name" value="PPR_3"/>
    <property type="match status" value="1"/>
</dbReference>
<gene>
    <name evidence="4" type="ORF">FSB_LOCUS56800</name>
</gene>
<feature type="repeat" description="PPR" evidence="3">
    <location>
        <begin position="317"/>
        <end position="351"/>
    </location>
</feature>
<dbReference type="Gene3D" id="1.25.40.10">
    <property type="entry name" value="Tetratricopeptide repeat domain"/>
    <property type="match status" value="3"/>
</dbReference>
<dbReference type="InterPro" id="IPR011990">
    <property type="entry name" value="TPR-like_helical_dom_sf"/>
</dbReference>
<evidence type="ECO:0000256" key="1">
    <source>
        <dbReference type="ARBA" id="ARBA00007626"/>
    </source>
</evidence>
<dbReference type="PANTHER" id="PTHR47936">
    <property type="entry name" value="PPR_LONG DOMAIN-CONTAINING PROTEIN"/>
    <property type="match status" value="1"/>
</dbReference>
<dbReference type="NCBIfam" id="TIGR00756">
    <property type="entry name" value="PPR"/>
    <property type="match status" value="6"/>
</dbReference>